<feature type="compositionally biased region" description="Low complexity" evidence="1">
    <location>
        <begin position="179"/>
        <end position="196"/>
    </location>
</feature>
<feature type="region of interest" description="Disordered" evidence="1">
    <location>
        <begin position="254"/>
        <end position="287"/>
    </location>
</feature>
<organism evidence="2 3">
    <name type="scientific">Aureococcus anophagefferens</name>
    <name type="common">Harmful bloom alga</name>
    <dbReference type="NCBI Taxonomy" id="44056"/>
    <lineage>
        <taxon>Eukaryota</taxon>
        <taxon>Sar</taxon>
        <taxon>Stramenopiles</taxon>
        <taxon>Ochrophyta</taxon>
        <taxon>Pelagophyceae</taxon>
        <taxon>Pelagomonadales</taxon>
        <taxon>Pelagomonadaceae</taxon>
        <taxon>Aureococcus</taxon>
    </lineage>
</organism>
<proteinExistence type="predicted"/>
<feature type="compositionally biased region" description="Basic and acidic residues" evidence="1">
    <location>
        <begin position="199"/>
        <end position="213"/>
    </location>
</feature>
<protein>
    <submittedName>
        <fullName evidence="2">Uncharacterized protein</fullName>
    </submittedName>
</protein>
<feature type="region of interest" description="Disordered" evidence="1">
    <location>
        <begin position="91"/>
        <end position="116"/>
    </location>
</feature>
<feature type="region of interest" description="Disordered" evidence="1">
    <location>
        <begin position="634"/>
        <end position="653"/>
    </location>
</feature>
<evidence type="ECO:0000256" key="1">
    <source>
        <dbReference type="SAM" id="MobiDB-lite"/>
    </source>
</evidence>
<feature type="region of interest" description="Disordered" evidence="1">
    <location>
        <begin position="1011"/>
        <end position="1057"/>
    </location>
</feature>
<feature type="compositionally biased region" description="Low complexity" evidence="1">
    <location>
        <begin position="263"/>
        <end position="279"/>
    </location>
</feature>
<feature type="region of interest" description="Disordered" evidence="1">
    <location>
        <begin position="167"/>
        <end position="213"/>
    </location>
</feature>
<gene>
    <name evidence="2" type="ORF">SO694_00026381</name>
</gene>
<sequence length="1145" mass="121804">MASQNREFLELVHGLMEDRRAGGDGLAAVRVRRLDDAADQSSGRRVGAVAVRARRLRVVQAVRRKAVRCACVGAARLDWLVGRHLRPASGVAAASVAPRTSRSARPRAQPGAAARRVVARRANRAVGAAFFAPGARASSAPRRAGVAPPARARAALDLGASYYLGEAQERRERDDDDGPQQPGGTRRAAATTASDAAAEDARDPRAAASCRRDDSREILTRNVTDAFGRRAHRLGRAAALAEELTAVSRDWAARRGRSRSRAGRSACSRAGCRGPSRARGAGGCTRTGGAAAAARCRWARRARLGRALRAWRRGACFAAAAADAARSRAAALSRHLRKCLALGRAAAARGARAARRALLARGAPRVALDAADAAALEAALGALDRGARLLDRGAWHRVASRRSRALRRAWAAWAPARRGGRGVVAAWALERWRLARLRRAWRAWAAAPRARGARRRLAVAAPAPPGGAGSTSSDGPGSGRPRRGTARATPRRGTARPRRRRDTGPRGAGRGARALERGRLARACGAGPRSPRRRARASASTKPRGSRPTAGGATRRRGDGARCARAGRRDRARLALRRWVRAARSEDLLDRDVAAATAVARRCAVAWSRARARARLRRWVARLRARGAAAGASSRAGAAGARRWRSTAGARTRAAPPRAGRWALRCARARAWSRRWVAASLGLAVDAWKASARRARRRDRGARGVARLAARRGAARARASALAALPAWADAAAWERSLAELRRRTTRATRRWLGRWLRRETAAAWATWRARARAVPTPRRPGPRDRRVARARAAPQVADLLPRPGLPRLGRGDAAAPAARLGVVVRAPPVVAQRKGRLRDQRARAFEAKRSRPKLTWLETFVCGHARRSAALARLVSADAPAAARALQRLAPPRAFFAWRAAARAPRGPRPPTASARMMERSLKVAARQADQFCKREALAEAPGGLVDVSAASRQEASPGGLVDLSAASRQEASPGGLVDVSAASREIAGAPKVAPRRASLAATLFATFAPAAPPTSPTTDGEGGFAQTSPTTDGEGGFDSEDPESSSESDAGSDAAPDGIVRVAMADGGCGYLITALPPRGRLFRDPACTGEIFVEGFAGQIIYFRLDDPGDDDGSPCAFTYKMMSEDGEFSEDLVAEIRAPPL</sequence>
<keyword evidence="3" id="KW-1185">Reference proteome</keyword>
<feature type="compositionally biased region" description="Basic and acidic residues" evidence="1">
    <location>
        <begin position="556"/>
        <end position="567"/>
    </location>
</feature>
<comment type="caution">
    <text evidence="2">The sequence shown here is derived from an EMBL/GenBank/DDBJ whole genome shotgun (WGS) entry which is preliminary data.</text>
</comment>
<feature type="region of interest" description="Disordered" evidence="1">
    <location>
        <begin position="452"/>
        <end position="567"/>
    </location>
</feature>
<feature type="region of interest" description="Disordered" evidence="1">
    <location>
        <begin position="774"/>
        <end position="793"/>
    </location>
</feature>
<reference evidence="2 3" key="1">
    <citation type="submission" date="2024-03" db="EMBL/GenBank/DDBJ databases">
        <title>Aureococcus anophagefferens CCMP1851 and Kratosvirus quantuckense: Draft genome of a second virus-susceptible host strain in the model system.</title>
        <authorList>
            <person name="Chase E."/>
            <person name="Truchon A.R."/>
            <person name="Schepens W."/>
            <person name="Wilhelm S.W."/>
        </authorList>
    </citation>
    <scope>NUCLEOTIDE SEQUENCE [LARGE SCALE GENOMIC DNA]</scope>
    <source>
        <strain evidence="2 3">CCMP1851</strain>
    </source>
</reference>
<evidence type="ECO:0000313" key="2">
    <source>
        <dbReference type="EMBL" id="KAK7238995.1"/>
    </source>
</evidence>
<dbReference type="EMBL" id="JBBJCI010000227">
    <property type="protein sequence ID" value="KAK7238995.1"/>
    <property type="molecule type" value="Genomic_DNA"/>
</dbReference>
<name>A0ABR1FUN7_AURAN</name>
<evidence type="ECO:0000313" key="3">
    <source>
        <dbReference type="Proteomes" id="UP001363151"/>
    </source>
</evidence>
<feature type="compositionally biased region" description="Acidic residues" evidence="1">
    <location>
        <begin position="1037"/>
        <end position="1048"/>
    </location>
</feature>
<dbReference type="Proteomes" id="UP001363151">
    <property type="component" value="Unassembled WGS sequence"/>
</dbReference>
<feature type="compositionally biased region" description="Basic residues" evidence="1">
    <location>
        <begin position="480"/>
        <end position="501"/>
    </location>
</feature>
<accession>A0ABR1FUN7</accession>